<dbReference type="PROSITE" id="PS00330">
    <property type="entry name" value="HEMOLYSIN_CALCIUM"/>
    <property type="match status" value="3"/>
</dbReference>
<dbReference type="RefSeq" id="WP_304375930.1">
    <property type="nucleotide sequence ID" value="NZ_JAUOZU010000006.1"/>
</dbReference>
<evidence type="ECO:0000256" key="2">
    <source>
        <dbReference type="ARBA" id="ARBA00009490"/>
    </source>
</evidence>
<evidence type="ECO:0000259" key="8">
    <source>
        <dbReference type="SMART" id="SM00235"/>
    </source>
</evidence>
<dbReference type="EMBL" id="JAUOZU010000006">
    <property type="protein sequence ID" value="MDO6964014.1"/>
    <property type="molecule type" value="Genomic_DNA"/>
</dbReference>
<keyword evidence="6" id="KW-0378">Hydrolase</keyword>
<keyword evidence="4" id="KW-0645">Protease</keyword>
<dbReference type="Pfam" id="PF00413">
    <property type="entry name" value="Peptidase_M10"/>
    <property type="match status" value="1"/>
</dbReference>
<dbReference type="InterPro" id="IPR001343">
    <property type="entry name" value="Hemolysn_Ca-bd"/>
</dbReference>
<evidence type="ECO:0000313" key="9">
    <source>
        <dbReference type="EMBL" id="MDO6964014.1"/>
    </source>
</evidence>
<comment type="similarity">
    <text evidence="2">Belongs to the peptidase M10B family.</text>
</comment>
<protein>
    <submittedName>
        <fullName evidence="9">M10 family metallopeptidase</fullName>
    </submittedName>
</protein>
<evidence type="ECO:0000256" key="3">
    <source>
        <dbReference type="ARBA" id="ARBA00022525"/>
    </source>
</evidence>
<dbReference type="InterPro" id="IPR034033">
    <property type="entry name" value="Serralysin-like"/>
</dbReference>
<feature type="domain" description="Peptidase metallopeptidase" evidence="8">
    <location>
        <begin position="20"/>
        <end position="194"/>
    </location>
</feature>
<dbReference type="PANTHER" id="PTHR38340">
    <property type="entry name" value="S-LAYER PROTEIN"/>
    <property type="match status" value="1"/>
</dbReference>
<organism evidence="9 10">
    <name type="scientific">Rhizobium alvei</name>
    <dbReference type="NCBI Taxonomy" id="1132659"/>
    <lineage>
        <taxon>Bacteria</taxon>
        <taxon>Pseudomonadati</taxon>
        <taxon>Pseudomonadota</taxon>
        <taxon>Alphaproteobacteria</taxon>
        <taxon>Hyphomicrobiales</taxon>
        <taxon>Rhizobiaceae</taxon>
        <taxon>Rhizobium/Agrobacterium group</taxon>
        <taxon>Rhizobium</taxon>
    </lineage>
</organism>
<keyword evidence="10" id="KW-1185">Reference proteome</keyword>
<reference evidence="9" key="1">
    <citation type="journal article" date="2015" name="Int. J. Syst. Evol. Microbiol.">
        <title>Rhizobium alvei sp. nov., isolated from a freshwater river.</title>
        <authorList>
            <person name="Sheu S.Y."/>
            <person name="Huang H.W."/>
            <person name="Young C.C."/>
            <person name="Chen W.M."/>
        </authorList>
    </citation>
    <scope>NUCLEOTIDE SEQUENCE</scope>
    <source>
        <strain evidence="9">TNR-22</strain>
    </source>
</reference>
<dbReference type="InterPro" id="IPR011049">
    <property type="entry name" value="Serralysin-like_metalloprot_C"/>
</dbReference>
<dbReference type="Gene3D" id="2.150.10.10">
    <property type="entry name" value="Serralysin-like metalloprotease, C-terminal"/>
    <property type="match status" value="3"/>
</dbReference>
<dbReference type="SUPFAM" id="SSF51120">
    <property type="entry name" value="beta-Roll"/>
    <property type="match status" value="2"/>
</dbReference>
<dbReference type="InterPro" id="IPR001818">
    <property type="entry name" value="Pept_M10_metallopeptidase"/>
</dbReference>
<sequence>MASTISVSRSAVSMANGILSGTGWSGTITYAFPTDAADYGYTTEASNGFAAINSAMQSTVLFALESGDGNDANDAFSVEGFTNANFESGSTTDATLRFGQSNVPKTAYAYLPNTAEEGGDVWFGTTYNYTAPQAGNYAWHTILHEIGHALGLKHAHEKFGSWGVMALANDSVEYTLMSYRSYYNATPSGYTYSSWSAPQTYMMADIAALQHMYGADYTANSGDTVYKWTPSSGDTYIDGELAIDAGGSVIFATIWDGAGNDTYDFSAYSAALTVDLAPGGFTALGRDQTAFLGGGKYASGSVYNALLYNKNTASMIENATTGSGNDQVSGNKINNALDAGGGNDKLFGLEGNDTLTGGSGNDTIDGGTGDDQLTGGDGDDMLLGAAGNDIYYGGAGLNKMTDATGNDTFYGGAGSDVISAGAGNDVIYSAGTQFDEAATSGDTIVAGSGNDSIWGSHAADVVTLTSGNNYLWAGAGADKITGGTGSDTIWGNWDSDSIIGGAGNDSIRGNEGADYINGSTGNDILIGDELTDTIIGGAGNDTMTGDYNIDEADIFVLESNRSIGRDVITDFDYLHDMLKLGITSMQAQVVSAAKQVGSDTVITFSSSTILTLKDFDVGDVDQIMFA</sequence>
<keyword evidence="3" id="KW-0964">Secreted</keyword>
<dbReference type="InterPro" id="IPR024079">
    <property type="entry name" value="MetalloPept_cat_dom_sf"/>
</dbReference>
<gene>
    <name evidence="9" type="ORF">Q4481_08605</name>
</gene>
<dbReference type="InterPro" id="IPR006026">
    <property type="entry name" value="Peptidase_Metallo"/>
</dbReference>
<evidence type="ECO:0000313" key="10">
    <source>
        <dbReference type="Proteomes" id="UP001174932"/>
    </source>
</evidence>
<accession>A0ABT8YL39</accession>
<dbReference type="PRINTS" id="PR00313">
    <property type="entry name" value="CABNDNGRPT"/>
</dbReference>
<evidence type="ECO:0000256" key="4">
    <source>
        <dbReference type="ARBA" id="ARBA00022670"/>
    </source>
</evidence>
<evidence type="ECO:0000256" key="1">
    <source>
        <dbReference type="ARBA" id="ARBA00004613"/>
    </source>
</evidence>
<dbReference type="Pfam" id="PF00353">
    <property type="entry name" value="HemolysinCabind"/>
    <property type="match status" value="6"/>
</dbReference>
<proteinExistence type="inferred from homology"/>
<dbReference type="CDD" id="cd04277">
    <property type="entry name" value="ZnMc_serralysin_like"/>
    <property type="match status" value="1"/>
</dbReference>
<comment type="caution">
    <text evidence="9">The sequence shown here is derived from an EMBL/GenBank/DDBJ whole genome shotgun (WGS) entry which is preliminary data.</text>
</comment>
<name>A0ABT8YL39_9HYPH</name>
<evidence type="ECO:0000256" key="5">
    <source>
        <dbReference type="ARBA" id="ARBA00022723"/>
    </source>
</evidence>
<evidence type="ECO:0000256" key="6">
    <source>
        <dbReference type="ARBA" id="ARBA00022801"/>
    </source>
</evidence>
<dbReference type="SUPFAM" id="SSF55486">
    <property type="entry name" value="Metalloproteases ('zincins'), catalytic domain"/>
    <property type="match status" value="1"/>
</dbReference>
<keyword evidence="7" id="KW-0862">Zinc</keyword>
<reference evidence="9" key="2">
    <citation type="submission" date="2023-07" db="EMBL/GenBank/DDBJ databases">
        <authorList>
            <person name="Shen H."/>
        </authorList>
    </citation>
    <scope>NUCLEOTIDE SEQUENCE</scope>
    <source>
        <strain evidence="9">TNR-22</strain>
    </source>
</reference>
<dbReference type="InterPro" id="IPR018511">
    <property type="entry name" value="Hemolysin-typ_Ca-bd_CS"/>
</dbReference>
<dbReference type="Gene3D" id="3.40.390.10">
    <property type="entry name" value="Collagenase (Catalytic Domain)"/>
    <property type="match status" value="1"/>
</dbReference>
<keyword evidence="5" id="KW-0479">Metal-binding</keyword>
<comment type="subcellular location">
    <subcellularLocation>
        <location evidence="1">Secreted</location>
    </subcellularLocation>
</comment>
<dbReference type="SMART" id="SM00235">
    <property type="entry name" value="ZnMc"/>
    <property type="match status" value="1"/>
</dbReference>
<dbReference type="Proteomes" id="UP001174932">
    <property type="component" value="Unassembled WGS sequence"/>
</dbReference>
<evidence type="ECO:0000256" key="7">
    <source>
        <dbReference type="ARBA" id="ARBA00022833"/>
    </source>
</evidence>
<dbReference type="InterPro" id="IPR050557">
    <property type="entry name" value="RTX_toxin/Mannuronan_C5-epim"/>
</dbReference>
<dbReference type="PANTHER" id="PTHR38340:SF1">
    <property type="entry name" value="S-LAYER PROTEIN"/>
    <property type="match status" value="1"/>
</dbReference>